<feature type="transmembrane region" description="Helical" evidence="1">
    <location>
        <begin position="169"/>
        <end position="193"/>
    </location>
</feature>
<accession>A0A545TCY1</accession>
<feature type="transmembrane region" description="Helical" evidence="1">
    <location>
        <begin position="245"/>
        <end position="266"/>
    </location>
</feature>
<name>A0A545TCY1_9GAMM</name>
<dbReference type="EMBL" id="VIKR01000002">
    <property type="protein sequence ID" value="TQV75075.1"/>
    <property type="molecule type" value="Genomic_DNA"/>
</dbReference>
<dbReference type="AlphaFoldDB" id="A0A545TCY1"/>
<organism evidence="2 3">
    <name type="scientific">Aliikangiella marina</name>
    <dbReference type="NCBI Taxonomy" id="1712262"/>
    <lineage>
        <taxon>Bacteria</taxon>
        <taxon>Pseudomonadati</taxon>
        <taxon>Pseudomonadota</taxon>
        <taxon>Gammaproteobacteria</taxon>
        <taxon>Oceanospirillales</taxon>
        <taxon>Pleioneaceae</taxon>
        <taxon>Aliikangiella</taxon>
    </lineage>
</organism>
<gene>
    <name evidence="2" type="ORF">FLL45_09035</name>
</gene>
<evidence type="ECO:0000313" key="2">
    <source>
        <dbReference type="EMBL" id="TQV75075.1"/>
    </source>
</evidence>
<feature type="transmembrane region" description="Helical" evidence="1">
    <location>
        <begin position="112"/>
        <end position="133"/>
    </location>
</feature>
<comment type="caution">
    <text evidence="2">The sequence shown here is derived from an EMBL/GenBank/DDBJ whole genome shotgun (WGS) entry which is preliminary data.</text>
</comment>
<evidence type="ECO:0000256" key="1">
    <source>
        <dbReference type="SAM" id="Phobius"/>
    </source>
</evidence>
<reference evidence="2 3" key="1">
    <citation type="submission" date="2019-06" db="EMBL/GenBank/DDBJ databases">
        <title>Draft genome of Aliikangiella marina GYP-15.</title>
        <authorList>
            <person name="Wang G."/>
        </authorList>
    </citation>
    <scope>NUCLEOTIDE SEQUENCE [LARGE SCALE GENOMIC DNA]</scope>
    <source>
        <strain evidence="2 3">GYP-15</strain>
    </source>
</reference>
<keyword evidence="1" id="KW-1133">Transmembrane helix</keyword>
<keyword evidence="1" id="KW-0472">Membrane</keyword>
<evidence type="ECO:0000313" key="3">
    <source>
        <dbReference type="Proteomes" id="UP000317839"/>
    </source>
</evidence>
<dbReference type="Proteomes" id="UP000317839">
    <property type="component" value="Unassembled WGS sequence"/>
</dbReference>
<sequence length="294" mass="32744">MTEAQLPNSERPTLDTEYRIVPAANGILWIKRAIVLFKRNPGAWLSCSILLLFTFILVLLVIGLIPPLAPASFMLTSLYLGGLMIGSHQLYQYKKFHIQHLFAGFETNTATLCIIGLLYFGGVFISSMIGLSFSELLGFKFPTNEEIQQVANDQQAAMQLMKSLLMPTLISMGFLIPVLMAFWFAPALAVLFHEKPVEAMMKSLKACAFNSLPFLIYGIVCVFGILFLSIIVSLVGLLFPILNLFLNFLLMLIFNSILIASIYTSFEDIFPGLNHPKENSDDVDIDENSDSLIV</sequence>
<dbReference type="NCBIfam" id="NF041043">
    <property type="entry name" value="BPSS1780_fam"/>
    <property type="match status" value="1"/>
</dbReference>
<evidence type="ECO:0008006" key="4">
    <source>
        <dbReference type="Google" id="ProtNLM"/>
    </source>
</evidence>
<keyword evidence="3" id="KW-1185">Reference proteome</keyword>
<dbReference type="RefSeq" id="WP_142941692.1">
    <property type="nucleotide sequence ID" value="NZ_VIKR01000002.1"/>
</dbReference>
<feature type="transmembrane region" description="Helical" evidence="1">
    <location>
        <begin position="214"/>
        <end position="239"/>
    </location>
</feature>
<protein>
    <recommendedName>
        <fullName evidence="4">Transmembrane protein</fullName>
    </recommendedName>
</protein>
<feature type="transmembrane region" description="Helical" evidence="1">
    <location>
        <begin position="71"/>
        <end position="91"/>
    </location>
</feature>
<dbReference type="InterPro" id="IPR047798">
    <property type="entry name" value="BPSS1780-like"/>
</dbReference>
<keyword evidence="1" id="KW-0812">Transmembrane</keyword>
<feature type="transmembrane region" description="Helical" evidence="1">
    <location>
        <begin position="42"/>
        <end position="65"/>
    </location>
</feature>
<dbReference type="OrthoDB" id="5298483at2"/>
<proteinExistence type="predicted"/>